<dbReference type="EMBL" id="RXGB01000252">
    <property type="protein sequence ID" value="TMX04331.1"/>
    <property type="molecule type" value="Genomic_DNA"/>
</dbReference>
<feature type="region of interest" description="Disordered" evidence="1">
    <location>
        <begin position="1"/>
        <end position="36"/>
    </location>
</feature>
<gene>
    <name evidence="2" type="ORF">EJD97_009754</name>
</gene>
<evidence type="ECO:0008006" key="3">
    <source>
        <dbReference type="Google" id="ProtNLM"/>
    </source>
</evidence>
<feature type="region of interest" description="Disordered" evidence="1">
    <location>
        <begin position="154"/>
        <end position="182"/>
    </location>
</feature>
<evidence type="ECO:0000313" key="2">
    <source>
        <dbReference type="EMBL" id="TMX04331.1"/>
    </source>
</evidence>
<accession>A0A6N2CFJ8</accession>
<feature type="non-terminal residue" evidence="2">
    <location>
        <position position="263"/>
    </location>
</feature>
<feature type="non-terminal residue" evidence="2">
    <location>
        <position position="1"/>
    </location>
</feature>
<sequence length="263" mass="29793">RRLQEEVANAGASPHDEQVPPLEENTNVDKAPANPTPMMEAEMRNILAQMAKAMPSQAQPATVQSQSMMSQANRDTAPRSYQQVTSMTSRVRDFSRMNPPTFYGSKRDNRLLRDGPVTWDILKVAFLDRFFPREIREEKVTEFINLCQRGKSVHEFEEARDKRKSRDANRARSFVGGSSKSSLEIQDNTRLKKWVSNQVHSKFPRASDDRVSNLNSRSYGKSAHKMRDCPNLKSQDKGSVQAQSSGCSDAPKKNRFSNLRSKG</sequence>
<comment type="caution">
    <text evidence="2">The sequence shown here is derived from an EMBL/GenBank/DDBJ whole genome shotgun (WGS) entry which is preliminary data.</text>
</comment>
<reference evidence="2" key="1">
    <citation type="submission" date="2019-05" db="EMBL/GenBank/DDBJ databases">
        <title>The de novo reference genome and transcriptome assemblies of the wild tomato species Solanum chilense.</title>
        <authorList>
            <person name="Stam R."/>
            <person name="Nosenko T."/>
            <person name="Hoerger A.C."/>
            <person name="Stephan W."/>
            <person name="Seidel M.A."/>
            <person name="Kuhn J.M.M."/>
            <person name="Haberer G."/>
            <person name="Tellier A."/>
        </authorList>
    </citation>
    <scope>NUCLEOTIDE SEQUENCE</scope>
    <source>
        <tissue evidence="2">Mature leaves</tissue>
    </source>
</reference>
<feature type="compositionally biased region" description="Basic and acidic residues" evidence="1">
    <location>
        <begin position="154"/>
        <end position="170"/>
    </location>
</feature>
<feature type="compositionally biased region" description="Basic and acidic residues" evidence="1">
    <location>
        <begin position="225"/>
        <end position="236"/>
    </location>
</feature>
<evidence type="ECO:0000256" key="1">
    <source>
        <dbReference type="SAM" id="MobiDB-lite"/>
    </source>
</evidence>
<proteinExistence type="predicted"/>
<organism evidence="2">
    <name type="scientific">Solanum chilense</name>
    <name type="common">Tomato</name>
    <name type="synonym">Lycopersicon chilense</name>
    <dbReference type="NCBI Taxonomy" id="4083"/>
    <lineage>
        <taxon>Eukaryota</taxon>
        <taxon>Viridiplantae</taxon>
        <taxon>Streptophyta</taxon>
        <taxon>Embryophyta</taxon>
        <taxon>Tracheophyta</taxon>
        <taxon>Spermatophyta</taxon>
        <taxon>Magnoliopsida</taxon>
        <taxon>eudicotyledons</taxon>
        <taxon>Gunneridae</taxon>
        <taxon>Pentapetalae</taxon>
        <taxon>asterids</taxon>
        <taxon>lamiids</taxon>
        <taxon>Solanales</taxon>
        <taxon>Solanaceae</taxon>
        <taxon>Solanoideae</taxon>
        <taxon>Solaneae</taxon>
        <taxon>Solanum</taxon>
        <taxon>Solanum subgen. Lycopersicon</taxon>
    </lineage>
</organism>
<feature type="region of interest" description="Disordered" evidence="1">
    <location>
        <begin position="205"/>
        <end position="263"/>
    </location>
</feature>
<name>A0A6N2CFJ8_SOLCI</name>
<protein>
    <recommendedName>
        <fullName evidence="3">Retrotransposon gag domain-containing protein</fullName>
    </recommendedName>
</protein>
<feature type="compositionally biased region" description="Polar residues" evidence="1">
    <location>
        <begin position="237"/>
        <end position="247"/>
    </location>
</feature>
<dbReference type="AlphaFoldDB" id="A0A6N2CFJ8"/>